<dbReference type="RefSeq" id="WP_329511879.1">
    <property type="nucleotide sequence ID" value="NZ_BAAAYZ010000216.1"/>
</dbReference>
<accession>A0ABU7FWN8</accession>
<evidence type="ECO:0008006" key="4">
    <source>
        <dbReference type="Google" id="ProtNLM"/>
    </source>
</evidence>
<protein>
    <recommendedName>
        <fullName evidence="4">Cysteine dioxygenase</fullName>
    </recommendedName>
</protein>
<comment type="caution">
    <text evidence="2">The sequence shown here is derived from an EMBL/GenBank/DDBJ whole genome shotgun (WGS) entry which is preliminary data.</text>
</comment>
<reference evidence="2" key="1">
    <citation type="submission" date="2024-01" db="EMBL/GenBank/DDBJ databases">
        <title>First draft genome sequence data of TA4-1, the type strain of Gram-positive actinobacterium Streptomyces chiangmaiensis.</title>
        <authorList>
            <person name="Yasawong M."/>
            <person name="Nantapong N."/>
        </authorList>
    </citation>
    <scope>NUCLEOTIDE SEQUENCE</scope>
    <source>
        <strain evidence="2">TA4-1</strain>
    </source>
</reference>
<dbReference type="EMBL" id="JAYWVC010000239">
    <property type="protein sequence ID" value="MED7827499.1"/>
    <property type="molecule type" value="Genomic_DNA"/>
</dbReference>
<sequence>MRTATTWLDGVPSLDSRDLRDVQRISCTLLDRLAGDRDLLTRLVSEVLRDPERLAASRVTLLLNRLSLYQAADRGFEIRLNMNPRPGNQRVAHDHCYAFATRILTGGYVHVVRRRTNGWDGPFTGADLEPGIVTIERPGSAYTLGEAMVHQAVMEPDTVTLFVRGPRRKQRSHAAQELMPGKETWPAPAQPGEQAVESRPVTVDEYMRMRDYLIQRRLTN</sequence>
<dbReference type="Proteomes" id="UP001333996">
    <property type="component" value="Unassembled WGS sequence"/>
</dbReference>
<name>A0ABU7FWN8_9ACTN</name>
<feature type="region of interest" description="Disordered" evidence="1">
    <location>
        <begin position="167"/>
        <end position="198"/>
    </location>
</feature>
<organism evidence="2 3">
    <name type="scientific">Streptomyces chiangmaiensis</name>
    <dbReference type="NCBI Taxonomy" id="766497"/>
    <lineage>
        <taxon>Bacteria</taxon>
        <taxon>Bacillati</taxon>
        <taxon>Actinomycetota</taxon>
        <taxon>Actinomycetes</taxon>
        <taxon>Kitasatosporales</taxon>
        <taxon>Streptomycetaceae</taxon>
        <taxon>Streptomyces</taxon>
    </lineage>
</organism>
<evidence type="ECO:0000313" key="3">
    <source>
        <dbReference type="Proteomes" id="UP001333996"/>
    </source>
</evidence>
<gene>
    <name evidence="2" type="ORF">VXC91_37775</name>
</gene>
<evidence type="ECO:0000256" key="1">
    <source>
        <dbReference type="SAM" id="MobiDB-lite"/>
    </source>
</evidence>
<proteinExistence type="predicted"/>
<evidence type="ECO:0000313" key="2">
    <source>
        <dbReference type="EMBL" id="MED7827499.1"/>
    </source>
</evidence>
<keyword evidence="3" id="KW-1185">Reference proteome</keyword>